<keyword evidence="4" id="KW-1185">Reference proteome</keyword>
<feature type="region of interest" description="Disordered" evidence="1">
    <location>
        <begin position="202"/>
        <end position="235"/>
    </location>
</feature>
<accession>B3E5Y9</accession>
<feature type="compositionally biased region" description="Low complexity" evidence="1">
    <location>
        <begin position="224"/>
        <end position="235"/>
    </location>
</feature>
<keyword evidence="2" id="KW-0812">Transmembrane</keyword>
<proteinExistence type="predicted"/>
<dbReference type="Proteomes" id="UP000002420">
    <property type="component" value="Chromosome"/>
</dbReference>
<dbReference type="KEGG" id="glo:Glov_2516"/>
<keyword evidence="2" id="KW-1133">Transmembrane helix</keyword>
<feature type="compositionally biased region" description="Basic and acidic residues" evidence="1">
    <location>
        <begin position="203"/>
        <end position="215"/>
    </location>
</feature>
<reference evidence="3 4" key="1">
    <citation type="submission" date="2008-05" db="EMBL/GenBank/DDBJ databases">
        <title>Complete sequence of chromosome of Geobacter lovleyi SZ.</title>
        <authorList>
            <consortium name="US DOE Joint Genome Institute"/>
            <person name="Lucas S."/>
            <person name="Copeland A."/>
            <person name="Lapidus A."/>
            <person name="Glavina del Rio T."/>
            <person name="Dalin E."/>
            <person name="Tice H."/>
            <person name="Bruce D."/>
            <person name="Goodwin L."/>
            <person name="Pitluck S."/>
            <person name="Chertkov O."/>
            <person name="Meincke L."/>
            <person name="Brettin T."/>
            <person name="Detter J.C."/>
            <person name="Han C."/>
            <person name="Tapia R."/>
            <person name="Kuske C.R."/>
            <person name="Schmutz J."/>
            <person name="Larimer F."/>
            <person name="Land M."/>
            <person name="Hauser L."/>
            <person name="Kyrpides N."/>
            <person name="Mikhailova N."/>
            <person name="Sung Y."/>
            <person name="Fletcher K.E."/>
            <person name="Ritalahti K.M."/>
            <person name="Loeffler F.E."/>
            <person name="Richardson P."/>
        </authorList>
    </citation>
    <scope>NUCLEOTIDE SEQUENCE [LARGE SCALE GENOMIC DNA]</scope>
    <source>
        <strain evidence="4">ATCC BAA-1151 / DSM 17278 / SZ</strain>
    </source>
</reference>
<gene>
    <name evidence="3" type="ordered locus">Glov_2516</name>
</gene>
<dbReference type="STRING" id="398767.Glov_2516"/>
<dbReference type="HOGENOM" id="CLU_1224098_0_0_7"/>
<protein>
    <submittedName>
        <fullName evidence="3">Uncharacterized protein</fullName>
    </submittedName>
</protein>
<dbReference type="AlphaFoldDB" id="B3E5Y9"/>
<organism evidence="3 4">
    <name type="scientific">Trichlorobacter lovleyi (strain ATCC BAA-1151 / DSM 17278 / SZ)</name>
    <name type="common">Geobacter lovleyi</name>
    <dbReference type="NCBI Taxonomy" id="398767"/>
    <lineage>
        <taxon>Bacteria</taxon>
        <taxon>Pseudomonadati</taxon>
        <taxon>Thermodesulfobacteriota</taxon>
        <taxon>Desulfuromonadia</taxon>
        <taxon>Geobacterales</taxon>
        <taxon>Geobacteraceae</taxon>
        <taxon>Trichlorobacter</taxon>
    </lineage>
</organism>
<dbReference type="eggNOG" id="ENOG502ZS8F">
    <property type="taxonomic scope" value="Bacteria"/>
</dbReference>
<dbReference type="OrthoDB" id="7068334at2"/>
<evidence type="ECO:0000313" key="3">
    <source>
        <dbReference type="EMBL" id="ACD96230.1"/>
    </source>
</evidence>
<name>B3E5Y9_TRIL1</name>
<dbReference type="EMBL" id="CP001089">
    <property type="protein sequence ID" value="ACD96230.1"/>
    <property type="molecule type" value="Genomic_DNA"/>
</dbReference>
<evidence type="ECO:0000256" key="1">
    <source>
        <dbReference type="SAM" id="MobiDB-lite"/>
    </source>
</evidence>
<feature type="transmembrane region" description="Helical" evidence="2">
    <location>
        <begin position="12"/>
        <end position="35"/>
    </location>
</feature>
<sequence>MIEYLNANSGALTVIFTGVVTISTVVYAVLTAQLVNETRKMRQAQTEPKLEIALKSSEHWISLLRLHIKNIGLGPAYDIAFKVYGEPDTDGAQEIIKDVTKANLFVSGLKYIGPSREIITGYTQMTTMYQEKIEAVICFEVTYKDSIQKEFKEKFRIDLSEFKGLTQIGTPPMYGIMKSIEKLQKSVDNIATGWKKVQVDVYSQKDRDKERREWEKEEEEDAQPADSADAPPLVH</sequence>
<evidence type="ECO:0000256" key="2">
    <source>
        <dbReference type="SAM" id="Phobius"/>
    </source>
</evidence>
<evidence type="ECO:0000313" key="4">
    <source>
        <dbReference type="Proteomes" id="UP000002420"/>
    </source>
</evidence>
<dbReference type="RefSeq" id="WP_012470562.1">
    <property type="nucleotide sequence ID" value="NC_010814.1"/>
</dbReference>
<keyword evidence="2" id="KW-0472">Membrane</keyword>